<dbReference type="PROSITE" id="PS50053">
    <property type="entry name" value="UBIQUITIN_2"/>
    <property type="match status" value="1"/>
</dbReference>
<protein>
    <recommendedName>
        <fullName evidence="1">Ubiquitin-like domain-containing protein</fullName>
    </recommendedName>
</protein>
<dbReference type="AlphaFoldDB" id="A0A9Q1EBX7"/>
<evidence type="ECO:0000313" key="2">
    <source>
        <dbReference type="EMBL" id="KAJ8335952.1"/>
    </source>
</evidence>
<sequence length="163" mass="17727">MEGVYITCSRGKVKGKQTKDSAGHYTKPEDAAEYIMGTKVDRMRELAKGGRPAPVPQRYHPLFRGSTHATLMAVSGAESSRSSPVPVNVRVLNASDNSMVHMVLDKSDTVGKLKEMFLRERPDLSGSLQLACNGKPAAEHQTLEALHLKESALFVTFQKCVGG</sequence>
<keyword evidence="3" id="KW-1185">Reference proteome</keyword>
<dbReference type="SUPFAM" id="SSF54236">
    <property type="entry name" value="Ubiquitin-like"/>
    <property type="match status" value="1"/>
</dbReference>
<feature type="domain" description="Ubiquitin-like" evidence="1">
    <location>
        <begin position="85"/>
        <end position="163"/>
    </location>
</feature>
<dbReference type="EMBL" id="JAINUF010000020">
    <property type="protein sequence ID" value="KAJ8335952.1"/>
    <property type="molecule type" value="Genomic_DNA"/>
</dbReference>
<organism evidence="2 3">
    <name type="scientific">Synaphobranchus kaupii</name>
    <name type="common">Kaup's arrowtooth eel</name>
    <dbReference type="NCBI Taxonomy" id="118154"/>
    <lineage>
        <taxon>Eukaryota</taxon>
        <taxon>Metazoa</taxon>
        <taxon>Chordata</taxon>
        <taxon>Craniata</taxon>
        <taxon>Vertebrata</taxon>
        <taxon>Euteleostomi</taxon>
        <taxon>Actinopterygii</taxon>
        <taxon>Neopterygii</taxon>
        <taxon>Teleostei</taxon>
        <taxon>Anguilliformes</taxon>
        <taxon>Synaphobranchidae</taxon>
        <taxon>Synaphobranchus</taxon>
    </lineage>
</organism>
<name>A0A9Q1EBX7_SYNKA</name>
<evidence type="ECO:0000259" key="1">
    <source>
        <dbReference type="PROSITE" id="PS50053"/>
    </source>
</evidence>
<dbReference type="OrthoDB" id="8905060at2759"/>
<dbReference type="Proteomes" id="UP001152622">
    <property type="component" value="Chromosome 20"/>
</dbReference>
<gene>
    <name evidence="2" type="ORF">SKAU_G00392940</name>
</gene>
<dbReference type="InterPro" id="IPR029071">
    <property type="entry name" value="Ubiquitin-like_domsf"/>
</dbReference>
<dbReference type="InterPro" id="IPR000626">
    <property type="entry name" value="Ubiquitin-like_dom"/>
</dbReference>
<proteinExistence type="predicted"/>
<comment type="caution">
    <text evidence="2">The sequence shown here is derived from an EMBL/GenBank/DDBJ whole genome shotgun (WGS) entry which is preliminary data.</text>
</comment>
<accession>A0A9Q1EBX7</accession>
<reference evidence="2" key="1">
    <citation type="journal article" date="2023" name="Science">
        <title>Genome structures resolve the early diversification of teleost fishes.</title>
        <authorList>
            <person name="Parey E."/>
            <person name="Louis A."/>
            <person name="Montfort J."/>
            <person name="Bouchez O."/>
            <person name="Roques C."/>
            <person name="Iampietro C."/>
            <person name="Lluch J."/>
            <person name="Castinel A."/>
            <person name="Donnadieu C."/>
            <person name="Desvignes T."/>
            <person name="Floi Bucao C."/>
            <person name="Jouanno E."/>
            <person name="Wen M."/>
            <person name="Mejri S."/>
            <person name="Dirks R."/>
            <person name="Jansen H."/>
            <person name="Henkel C."/>
            <person name="Chen W.J."/>
            <person name="Zahm M."/>
            <person name="Cabau C."/>
            <person name="Klopp C."/>
            <person name="Thompson A.W."/>
            <person name="Robinson-Rechavi M."/>
            <person name="Braasch I."/>
            <person name="Lecointre G."/>
            <person name="Bobe J."/>
            <person name="Postlethwait J.H."/>
            <person name="Berthelot C."/>
            <person name="Roest Crollius H."/>
            <person name="Guiguen Y."/>
        </authorList>
    </citation>
    <scope>NUCLEOTIDE SEQUENCE</scope>
    <source>
        <strain evidence="2">WJC10195</strain>
    </source>
</reference>
<evidence type="ECO:0000313" key="3">
    <source>
        <dbReference type="Proteomes" id="UP001152622"/>
    </source>
</evidence>